<feature type="transmembrane region" description="Helical" evidence="1">
    <location>
        <begin position="38"/>
        <end position="57"/>
    </location>
</feature>
<dbReference type="InterPro" id="IPR031621">
    <property type="entry name" value="HisKA_7TM"/>
</dbReference>
<sequence>MTTILSDPSYFIPPLIGVAVTSILLIMALIWSRRDFASALFCGVLVSVALQNFLIFGMRSSPDVYQALLWEKAACIPTVGVFVLYYHFTLIYTNTRGQRRILLASYLLLVVVAALIPTDLVIQGMRVEDYGYTPIINPGGYPWFAAGSLLALGGAYNLLKHYKVSASHEEKRRLAYLTIAVVFPLAGTLLDGFTNLPPLL</sequence>
<organism evidence="3">
    <name type="scientific">marine sediment metagenome</name>
    <dbReference type="NCBI Taxonomy" id="412755"/>
    <lineage>
        <taxon>unclassified sequences</taxon>
        <taxon>metagenomes</taxon>
        <taxon>ecological metagenomes</taxon>
    </lineage>
</organism>
<feature type="transmembrane region" description="Helical" evidence="1">
    <location>
        <begin position="174"/>
        <end position="193"/>
    </location>
</feature>
<evidence type="ECO:0000313" key="3">
    <source>
        <dbReference type="EMBL" id="GAH99226.1"/>
    </source>
</evidence>
<keyword evidence="1" id="KW-0812">Transmembrane</keyword>
<keyword evidence="1" id="KW-0472">Membrane</keyword>
<proteinExistence type="predicted"/>
<accession>X1JWW2</accession>
<reference evidence="3" key="1">
    <citation type="journal article" date="2014" name="Front. Microbiol.">
        <title>High frequency of phylogenetically diverse reductive dehalogenase-homologous genes in deep subseafloor sedimentary metagenomes.</title>
        <authorList>
            <person name="Kawai M."/>
            <person name="Futagami T."/>
            <person name="Toyoda A."/>
            <person name="Takaki Y."/>
            <person name="Nishi S."/>
            <person name="Hori S."/>
            <person name="Arai W."/>
            <person name="Tsubouchi T."/>
            <person name="Morono Y."/>
            <person name="Uchiyama I."/>
            <person name="Ito T."/>
            <person name="Fujiyama A."/>
            <person name="Inagaki F."/>
            <person name="Takami H."/>
        </authorList>
    </citation>
    <scope>NUCLEOTIDE SEQUENCE</scope>
    <source>
        <strain evidence="3">Expedition CK06-06</strain>
    </source>
</reference>
<dbReference type="EMBL" id="BARV01000503">
    <property type="protein sequence ID" value="GAH99226.1"/>
    <property type="molecule type" value="Genomic_DNA"/>
</dbReference>
<protein>
    <recommendedName>
        <fullName evidence="2">Histidine kinase N-terminal 7TM region domain-containing protein</fullName>
    </recommendedName>
</protein>
<feature type="non-terminal residue" evidence="3">
    <location>
        <position position="200"/>
    </location>
</feature>
<feature type="domain" description="Histidine kinase N-terminal 7TM region" evidence="2">
    <location>
        <begin position="18"/>
        <end position="193"/>
    </location>
</feature>
<feature type="transmembrane region" description="Helical" evidence="1">
    <location>
        <begin position="69"/>
        <end position="89"/>
    </location>
</feature>
<comment type="caution">
    <text evidence="3">The sequence shown here is derived from an EMBL/GenBank/DDBJ whole genome shotgun (WGS) entry which is preliminary data.</text>
</comment>
<dbReference type="AlphaFoldDB" id="X1JWW2"/>
<evidence type="ECO:0000259" key="2">
    <source>
        <dbReference type="Pfam" id="PF16927"/>
    </source>
</evidence>
<evidence type="ECO:0000256" key="1">
    <source>
        <dbReference type="SAM" id="Phobius"/>
    </source>
</evidence>
<name>X1JWW2_9ZZZZ</name>
<feature type="transmembrane region" description="Helical" evidence="1">
    <location>
        <begin position="101"/>
        <end position="122"/>
    </location>
</feature>
<feature type="transmembrane region" description="Helical" evidence="1">
    <location>
        <begin position="142"/>
        <end position="162"/>
    </location>
</feature>
<dbReference type="Pfam" id="PF16927">
    <property type="entry name" value="HisKA_7TM"/>
    <property type="match status" value="1"/>
</dbReference>
<keyword evidence="1" id="KW-1133">Transmembrane helix</keyword>
<gene>
    <name evidence="3" type="ORF">S06H3_01874</name>
</gene>
<feature type="transmembrane region" description="Helical" evidence="1">
    <location>
        <begin position="12"/>
        <end position="31"/>
    </location>
</feature>